<protein>
    <recommendedName>
        <fullName evidence="5 6">2,3-bisphosphoglycerate-dependent phosphoglycerate mutase</fullName>
        <shortName evidence="5">BPG-dependent PGAM</shortName>
        <shortName evidence="5">PGAM</shortName>
        <shortName evidence="5">Phosphoglyceromutase</shortName>
        <shortName evidence="5">dPGM</shortName>
        <ecNumber evidence="5 6">5.4.2.11</ecNumber>
    </recommendedName>
</protein>
<dbReference type="PANTHER" id="PTHR11931">
    <property type="entry name" value="PHOSPHOGLYCERATE MUTASE"/>
    <property type="match status" value="1"/>
</dbReference>
<dbReference type="Gene3D" id="3.40.50.1240">
    <property type="entry name" value="Phosphoglycerate mutase-like"/>
    <property type="match status" value="1"/>
</dbReference>
<dbReference type="InterPro" id="IPR029033">
    <property type="entry name" value="His_PPase_superfam"/>
</dbReference>
<keyword evidence="8" id="KW-1185">Reference proteome</keyword>
<evidence type="ECO:0000313" key="7">
    <source>
        <dbReference type="EMBL" id="URJ25402.1"/>
    </source>
</evidence>
<feature type="binding site" evidence="5">
    <location>
        <begin position="187"/>
        <end position="188"/>
    </location>
    <ligand>
        <name>substrate</name>
    </ligand>
</feature>
<comment type="function">
    <text evidence="5 6">Catalyzes the interconversion of 2-phosphoglycerate and 3-phosphoglycerate.</text>
</comment>
<feature type="site" description="Transition state stabilizer" evidence="5">
    <location>
        <position position="186"/>
    </location>
</feature>
<feature type="active site" description="Tele-phosphohistidine intermediate" evidence="5">
    <location>
        <position position="11"/>
    </location>
</feature>
<dbReference type="HAMAP" id="MF_01039">
    <property type="entry name" value="PGAM_GpmA"/>
    <property type="match status" value="1"/>
</dbReference>
<evidence type="ECO:0000256" key="3">
    <source>
        <dbReference type="ARBA" id="ARBA00023152"/>
    </source>
</evidence>
<feature type="active site" description="Proton donor/acceptor" evidence="5">
    <location>
        <position position="89"/>
    </location>
</feature>
<sequence>MTTTKLSLIRHGESQWNKENRFTGWVDIDLSEKGHTEAILAGKILKKNGLFFEHGYTSVLKRAIHTLWLILEQINQVWLPIEKSWRLNERHYGALQGLNKDQIIQKYGYNTVQQWRRSFNAIPPKICHHENSQFIATNDKRYNNLTPEELPNSESLAMTLNRILPYWNLSILPNIKNKKNTIIVAHGNSIRALIKLLSNMNESEIFQVNIPTGIPLIYEFDKNTNLVQHYYLYNEPN</sequence>
<evidence type="ECO:0000256" key="5">
    <source>
        <dbReference type="HAMAP-Rule" id="MF_01039"/>
    </source>
</evidence>
<proteinExistence type="inferred from homology"/>
<organism evidence="7 8">
    <name type="scientific">Candidatus Blochmannia ocreatus</name>
    <name type="common">nom. nud.</name>
    <dbReference type="NCBI Taxonomy" id="251538"/>
    <lineage>
        <taxon>Bacteria</taxon>
        <taxon>Pseudomonadati</taxon>
        <taxon>Pseudomonadota</taxon>
        <taxon>Gammaproteobacteria</taxon>
        <taxon>Enterobacterales</taxon>
        <taxon>Enterobacteriaceae</taxon>
        <taxon>ant endosymbionts</taxon>
        <taxon>Candidatus Blochmanniella</taxon>
    </lineage>
</organism>
<name>A0ABY4SVN9_9ENTR</name>
<dbReference type="RefSeq" id="WP_250223533.1">
    <property type="nucleotide sequence ID" value="NZ_CP097762.1"/>
</dbReference>
<keyword evidence="2 5" id="KW-0312">Gluconeogenesis</keyword>
<dbReference type="PIRSF" id="PIRSF000709">
    <property type="entry name" value="6PFK_2-Ptase"/>
    <property type="match status" value="1"/>
</dbReference>
<evidence type="ECO:0000256" key="4">
    <source>
        <dbReference type="ARBA" id="ARBA00023235"/>
    </source>
</evidence>
<feature type="binding site" evidence="5">
    <location>
        <begin position="89"/>
        <end position="92"/>
    </location>
    <ligand>
        <name>substrate</name>
    </ligand>
</feature>
<evidence type="ECO:0000313" key="8">
    <source>
        <dbReference type="Proteomes" id="UP001056834"/>
    </source>
</evidence>
<dbReference type="InterPro" id="IPR013078">
    <property type="entry name" value="His_Pase_superF_clade-1"/>
</dbReference>
<evidence type="ECO:0000256" key="1">
    <source>
        <dbReference type="ARBA" id="ARBA00006717"/>
    </source>
</evidence>
<dbReference type="SUPFAM" id="SSF53254">
    <property type="entry name" value="Phosphoglycerate mutase-like"/>
    <property type="match status" value="1"/>
</dbReference>
<dbReference type="InterPro" id="IPR005952">
    <property type="entry name" value="Phosphogly_mut1"/>
</dbReference>
<dbReference type="NCBIfam" id="NF010713">
    <property type="entry name" value="PRK14115.1"/>
    <property type="match status" value="1"/>
</dbReference>
<dbReference type="Pfam" id="PF00300">
    <property type="entry name" value="His_Phos_1"/>
    <property type="match status" value="2"/>
</dbReference>
<keyword evidence="4 5" id="KW-0413">Isomerase</keyword>
<dbReference type="SMART" id="SM00855">
    <property type="entry name" value="PGAM"/>
    <property type="match status" value="1"/>
</dbReference>
<dbReference type="NCBIfam" id="TIGR01258">
    <property type="entry name" value="pgm_1"/>
    <property type="match status" value="1"/>
</dbReference>
<dbReference type="GO" id="GO:0004619">
    <property type="term" value="F:phosphoglycerate mutase activity"/>
    <property type="evidence" value="ECO:0007669"/>
    <property type="project" value="UniProtKB-EC"/>
</dbReference>
<dbReference type="Proteomes" id="UP001056834">
    <property type="component" value="Chromosome"/>
</dbReference>
<feature type="binding site" evidence="5">
    <location>
        <begin position="23"/>
        <end position="24"/>
    </location>
    <ligand>
        <name>substrate</name>
    </ligand>
</feature>
<comment type="similarity">
    <text evidence="1 5">Belongs to the phosphoglycerate mutase family. BPG-dependent PGAM subfamily.</text>
</comment>
<feature type="binding site" evidence="5">
    <location>
        <begin position="116"/>
        <end position="117"/>
    </location>
    <ligand>
        <name>substrate</name>
    </ligand>
</feature>
<evidence type="ECO:0000256" key="6">
    <source>
        <dbReference type="RuleBase" id="RU004512"/>
    </source>
</evidence>
<gene>
    <name evidence="5 7" type="primary">gpmA</name>
    <name evidence="7" type="ORF">M9405_01635</name>
</gene>
<feature type="binding site" evidence="5">
    <location>
        <begin position="10"/>
        <end position="17"/>
    </location>
    <ligand>
        <name>substrate</name>
    </ligand>
</feature>
<comment type="pathway">
    <text evidence="5 6">Carbohydrate degradation; glycolysis; pyruvate from D-glyceraldehyde 3-phosphate: step 3/5.</text>
</comment>
<comment type="subunit">
    <text evidence="5">Homodimer.</text>
</comment>
<feature type="binding site" evidence="5">
    <location>
        <position position="62"/>
    </location>
    <ligand>
        <name>substrate</name>
    </ligand>
</feature>
<feature type="binding site" evidence="5">
    <location>
        <position position="100"/>
    </location>
    <ligand>
        <name>substrate</name>
    </ligand>
</feature>
<comment type="catalytic activity">
    <reaction evidence="5 6">
        <text>(2R)-2-phosphoglycerate = (2R)-3-phosphoglycerate</text>
        <dbReference type="Rhea" id="RHEA:15901"/>
        <dbReference type="ChEBI" id="CHEBI:58272"/>
        <dbReference type="ChEBI" id="CHEBI:58289"/>
        <dbReference type="EC" id="5.4.2.11"/>
    </reaction>
</comment>
<dbReference type="CDD" id="cd07067">
    <property type="entry name" value="HP_PGM_like"/>
    <property type="match status" value="1"/>
</dbReference>
<evidence type="ECO:0000256" key="2">
    <source>
        <dbReference type="ARBA" id="ARBA00022432"/>
    </source>
</evidence>
<dbReference type="PROSITE" id="PS00175">
    <property type="entry name" value="PG_MUTASE"/>
    <property type="match status" value="1"/>
</dbReference>
<accession>A0ABY4SVN9</accession>
<reference evidence="7" key="1">
    <citation type="submission" date="2022-05" db="EMBL/GenBank/DDBJ databases">
        <title>Impact of host demography and evolutionary history on endosymbiont molecular evolution: a test in carpenter ants (Genus Camponotus) and their Blochmannia endosymbionts.</title>
        <authorList>
            <person name="Manthey J.D."/>
            <person name="Giron J.C."/>
            <person name="Hruska J.P."/>
        </authorList>
    </citation>
    <scope>NUCLEOTIDE SEQUENCE</scope>
    <source>
        <strain evidence="7">C-006</strain>
    </source>
</reference>
<keyword evidence="3 5" id="KW-0324">Glycolysis</keyword>
<dbReference type="EC" id="5.4.2.11" evidence="5 6"/>
<dbReference type="InterPro" id="IPR001345">
    <property type="entry name" value="PG/BPGM_mutase_AS"/>
</dbReference>
<dbReference type="EMBL" id="CP097762">
    <property type="protein sequence ID" value="URJ25402.1"/>
    <property type="molecule type" value="Genomic_DNA"/>
</dbReference>